<evidence type="ECO:0000313" key="3">
    <source>
        <dbReference type="Proteomes" id="UP001156398"/>
    </source>
</evidence>
<proteinExistence type="predicted"/>
<reference evidence="2 3" key="1">
    <citation type="submission" date="2023-05" db="EMBL/GenBank/DDBJ databases">
        <title>Streptantibioticus silvisoli sp. nov., acidotolerant actinomycetes 1 from pine litter.</title>
        <authorList>
            <person name="Swiecimska M."/>
            <person name="Golinska P."/>
            <person name="Sangal V."/>
            <person name="Wachnowicz B."/>
            <person name="Goodfellow M."/>
        </authorList>
    </citation>
    <scope>NUCLEOTIDE SEQUENCE [LARGE SCALE GENOMIC DNA]</scope>
    <source>
        <strain evidence="2 3">SL54</strain>
    </source>
</reference>
<keyword evidence="3" id="KW-1185">Reference proteome</keyword>
<gene>
    <name evidence="2" type="ORF">POF43_031105</name>
</gene>
<feature type="compositionally biased region" description="Gly residues" evidence="1">
    <location>
        <begin position="1"/>
        <end position="10"/>
    </location>
</feature>
<dbReference type="Gene3D" id="1.10.287.1060">
    <property type="entry name" value="ESAT-6-like"/>
    <property type="match status" value="1"/>
</dbReference>
<dbReference type="InterPro" id="IPR036689">
    <property type="entry name" value="ESAT-6-like_sf"/>
</dbReference>
<dbReference type="Proteomes" id="UP001156398">
    <property type="component" value="Unassembled WGS sequence"/>
</dbReference>
<evidence type="ECO:0000256" key="1">
    <source>
        <dbReference type="SAM" id="MobiDB-lite"/>
    </source>
</evidence>
<comment type="caution">
    <text evidence="2">The sequence shown here is derived from an EMBL/GenBank/DDBJ whole genome shotgun (WGS) entry which is preliminary data.</text>
</comment>
<protein>
    <recommendedName>
        <fullName evidence="4">ESX-1 secretion-associated protein</fullName>
    </recommendedName>
</protein>
<dbReference type="RefSeq" id="WP_271325162.1">
    <property type="nucleotide sequence ID" value="NZ_JAAGKO020000074.1"/>
</dbReference>
<accession>A0ABT6W8P0</accession>
<organism evidence="2 3">
    <name type="scientific">Streptantibioticus silvisoli</name>
    <dbReference type="NCBI Taxonomy" id="2705255"/>
    <lineage>
        <taxon>Bacteria</taxon>
        <taxon>Bacillati</taxon>
        <taxon>Actinomycetota</taxon>
        <taxon>Actinomycetes</taxon>
        <taxon>Kitasatosporales</taxon>
        <taxon>Streptomycetaceae</taxon>
        <taxon>Streptantibioticus</taxon>
    </lineage>
</organism>
<dbReference type="EMBL" id="JAAGKO020000074">
    <property type="protein sequence ID" value="MDI5967125.1"/>
    <property type="molecule type" value="Genomic_DNA"/>
</dbReference>
<evidence type="ECO:0000313" key="2">
    <source>
        <dbReference type="EMBL" id="MDI5967125.1"/>
    </source>
</evidence>
<evidence type="ECO:0008006" key="4">
    <source>
        <dbReference type="Google" id="ProtNLM"/>
    </source>
</evidence>
<sequence>MGRDASGGGVPDDVIYRRLMPSNGDGPPDPAQPGVGVADDPSALAGLKVSPSALRSAGQAAGRLGTGTRTARSSLEHAHEGLAKAAAGFSFAAAVAALHASWDGRLGKITKDCDEIGTLCQDAAQGHESTDQGVRDSMTP</sequence>
<feature type="region of interest" description="Disordered" evidence="1">
    <location>
        <begin position="1"/>
        <end position="43"/>
    </location>
</feature>
<name>A0ABT6W8P0_9ACTN</name>
<dbReference type="SUPFAM" id="SSF140453">
    <property type="entry name" value="EsxAB dimer-like"/>
    <property type="match status" value="1"/>
</dbReference>
<feature type="region of interest" description="Disordered" evidence="1">
    <location>
        <begin position="55"/>
        <end position="76"/>
    </location>
</feature>